<evidence type="ECO:0000313" key="2">
    <source>
        <dbReference type="Proteomes" id="UP000008181"/>
    </source>
</evidence>
<dbReference type="RefSeq" id="XP_003656325.1">
    <property type="nucleotide sequence ID" value="XM_003656277.1"/>
</dbReference>
<dbReference type="HOGENOM" id="CLU_1099146_0_0_1"/>
<sequence length="253" mass="28583">MPPMSARCCRRRVSLGALLAYFRTYLLDYVDSVTWPHTSCTKVCWWNDRLGAGSGPDEFWVPRQLSRAGPGLNGREGNYTEGPEYMAEQASVWCYHAAAHSSLICGRLRFLVTGLFRLFFEPFRQHRITPLLIPYSVFPTVAVAAVGTPSWESGLSQFCGFLRFPLPASPRKMRKWHACSLVITPLPDLDSNAKEVELSGAKPRPLRIKRSGRQYRTGRLCLVLEDRYYSPESFGIHVWTECASLTNASDTRA</sequence>
<organism evidence="1 2">
    <name type="scientific">Thermothielavioides terrestris (strain ATCC 38088 / NRRL 8126)</name>
    <name type="common">Thielavia terrestris</name>
    <dbReference type="NCBI Taxonomy" id="578455"/>
    <lineage>
        <taxon>Eukaryota</taxon>
        <taxon>Fungi</taxon>
        <taxon>Dikarya</taxon>
        <taxon>Ascomycota</taxon>
        <taxon>Pezizomycotina</taxon>
        <taxon>Sordariomycetes</taxon>
        <taxon>Sordariomycetidae</taxon>
        <taxon>Sordariales</taxon>
        <taxon>Chaetomiaceae</taxon>
        <taxon>Thermothielavioides</taxon>
        <taxon>Thermothielavioides terrestris</taxon>
    </lineage>
</organism>
<dbReference type="Proteomes" id="UP000008181">
    <property type="component" value="Chromosome 5"/>
</dbReference>
<reference evidence="1 2" key="1">
    <citation type="journal article" date="2011" name="Nat. Biotechnol.">
        <title>Comparative genomic analysis of the thermophilic biomass-degrading fungi Myceliophthora thermophila and Thielavia terrestris.</title>
        <authorList>
            <person name="Berka R.M."/>
            <person name="Grigoriev I.V."/>
            <person name="Otillar R."/>
            <person name="Salamov A."/>
            <person name="Grimwood J."/>
            <person name="Reid I."/>
            <person name="Ishmael N."/>
            <person name="John T."/>
            <person name="Darmond C."/>
            <person name="Moisan M.-C."/>
            <person name="Henrissat B."/>
            <person name="Coutinho P.M."/>
            <person name="Lombard V."/>
            <person name="Natvig D.O."/>
            <person name="Lindquist E."/>
            <person name="Schmutz J."/>
            <person name="Lucas S."/>
            <person name="Harris P."/>
            <person name="Powlowski J."/>
            <person name="Bellemare A."/>
            <person name="Taylor D."/>
            <person name="Butler G."/>
            <person name="de Vries R.P."/>
            <person name="Allijn I.E."/>
            <person name="van den Brink J."/>
            <person name="Ushinsky S."/>
            <person name="Storms R."/>
            <person name="Powell A.J."/>
            <person name="Paulsen I.T."/>
            <person name="Elbourne L.D.H."/>
            <person name="Baker S.E."/>
            <person name="Magnuson J."/>
            <person name="LaBoissiere S."/>
            <person name="Clutterbuck A.J."/>
            <person name="Martinez D."/>
            <person name="Wogulis M."/>
            <person name="de Leon A.L."/>
            <person name="Rey M.W."/>
            <person name="Tsang A."/>
        </authorList>
    </citation>
    <scope>NUCLEOTIDE SEQUENCE [LARGE SCALE GENOMIC DNA]</scope>
    <source>
        <strain evidence="2">ATCC 38088 / NRRL 8126</strain>
    </source>
</reference>
<proteinExistence type="predicted"/>
<dbReference type="AlphaFoldDB" id="G2RDQ8"/>
<dbReference type="EMBL" id="CP003013">
    <property type="protein sequence ID" value="AEO69989.1"/>
    <property type="molecule type" value="Genomic_DNA"/>
</dbReference>
<accession>G2RDQ8</accession>
<protein>
    <submittedName>
        <fullName evidence="1">Uncharacterized protein</fullName>
    </submittedName>
</protein>
<dbReference type="GeneID" id="11519257"/>
<gene>
    <name evidence="1" type="ORF">THITE_115269</name>
</gene>
<keyword evidence="2" id="KW-1185">Reference proteome</keyword>
<name>G2RDQ8_THETT</name>
<dbReference type="KEGG" id="ttt:THITE_115269"/>
<evidence type="ECO:0000313" key="1">
    <source>
        <dbReference type="EMBL" id="AEO69989.1"/>
    </source>
</evidence>